<dbReference type="Pfam" id="PF13489">
    <property type="entry name" value="Methyltransf_23"/>
    <property type="match status" value="1"/>
</dbReference>
<gene>
    <name evidence="2" type="primary">laeA_11</name>
    <name evidence="2" type="ORF">DIS24_g2452</name>
</gene>
<dbReference type="Gene3D" id="3.40.50.150">
    <property type="entry name" value="Vaccinia Virus protein VP39"/>
    <property type="match status" value="1"/>
</dbReference>
<evidence type="ECO:0000313" key="2">
    <source>
        <dbReference type="EMBL" id="KAK0662017.1"/>
    </source>
</evidence>
<accession>A0AA40D538</accession>
<feature type="region of interest" description="Disordered" evidence="1">
    <location>
        <begin position="1"/>
        <end position="41"/>
    </location>
</feature>
<sequence length="353" mass="40098">MASGVVYSDDRANANANASANDEENSSGSGGARSQTASEAYLDELTQSVSASIYEGRYENGRRYHTYREGAYPLPEDEREQDRLDLIQHWFGLVLKGELVRAPLNFDDGDGAADDPQLQRRVLDIGTGTGLWALDFADAHPDAQVIGTDLSVIQPEWTAPNCHFIIDDAESDWVFTDKESFDYVHVRYLYPGIGDWGRLWEQSFEHLRPGGWAESQEISAWFYSDEPGFENSNIHYWQVTMDDATSRIGKRFNRAHEQKQHMINAGFANVTQEIIEIPVGTWDKQHLEVGKCALLNVFEGLAPTSLAIFSRVLDWDMPQIETLLAAVRNEFLYSKWKTHLKFYFTYGQKPTHD</sequence>
<name>A0AA40D538_9PEZI</name>
<dbReference type="PANTHER" id="PTHR43591:SF24">
    <property type="entry name" value="2-METHOXY-6-POLYPRENYL-1,4-BENZOQUINOL METHYLASE, MITOCHONDRIAL"/>
    <property type="match status" value="1"/>
</dbReference>
<dbReference type="PANTHER" id="PTHR43591">
    <property type="entry name" value="METHYLTRANSFERASE"/>
    <property type="match status" value="1"/>
</dbReference>
<proteinExistence type="predicted"/>
<dbReference type="Proteomes" id="UP001175001">
    <property type="component" value="Unassembled WGS sequence"/>
</dbReference>
<reference evidence="2" key="1">
    <citation type="submission" date="2023-06" db="EMBL/GenBank/DDBJ databases">
        <title>Multi-omics analyses reveal the molecular pathogenesis toolkit of Lasiodiplodia hormozganensis, a cross-kingdom pathogen.</title>
        <authorList>
            <person name="Felix C."/>
            <person name="Meneses R."/>
            <person name="Goncalves M.F.M."/>
            <person name="Tilleman L."/>
            <person name="Duarte A.S."/>
            <person name="Jorrin-Novo J.V."/>
            <person name="Van De Peer Y."/>
            <person name="Deforce D."/>
            <person name="Van Nieuwerburgh F."/>
            <person name="Esteves A.C."/>
            <person name="Alves A."/>
        </authorList>
    </citation>
    <scope>NUCLEOTIDE SEQUENCE</scope>
    <source>
        <strain evidence="2">CBS 339.90</strain>
    </source>
</reference>
<dbReference type="GO" id="GO:0008168">
    <property type="term" value="F:methyltransferase activity"/>
    <property type="evidence" value="ECO:0007669"/>
    <property type="project" value="TreeGrafter"/>
</dbReference>
<dbReference type="AlphaFoldDB" id="A0AA40D538"/>
<keyword evidence="3" id="KW-1185">Reference proteome</keyword>
<evidence type="ECO:0000256" key="1">
    <source>
        <dbReference type="SAM" id="MobiDB-lite"/>
    </source>
</evidence>
<evidence type="ECO:0000313" key="3">
    <source>
        <dbReference type="Proteomes" id="UP001175001"/>
    </source>
</evidence>
<dbReference type="CDD" id="cd02440">
    <property type="entry name" value="AdoMet_MTases"/>
    <property type="match status" value="1"/>
</dbReference>
<protein>
    <submittedName>
        <fullName evidence="2">Secondary metabolism regulator laeA</fullName>
    </submittedName>
</protein>
<dbReference type="EMBL" id="JAUJDW010000007">
    <property type="protein sequence ID" value="KAK0662017.1"/>
    <property type="molecule type" value="Genomic_DNA"/>
</dbReference>
<dbReference type="SUPFAM" id="SSF53335">
    <property type="entry name" value="S-adenosyl-L-methionine-dependent methyltransferases"/>
    <property type="match status" value="1"/>
</dbReference>
<organism evidence="2 3">
    <name type="scientific">Lasiodiplodia hormozganensis</name>
    <dbReference type="NCBI Taxonomy" id="869390"/>
    <lineage>
        <taxon>Eukaryota</taxon>
        <taxon>Fungi</taxon>
        <taxon>Dikarya</taxon>
        <taxon>Ascomycota</taxon>
        <taxon>Pezizomycotina</taxon>
        <taxon>Dothideomycetes</taxon>
        <taxon>Dothideomycetes incertae sedis</taxon>
        <taxon>Botryosphaeriales</taxon>
        <taxon>Botryosphaeriaceae</taxon>
        <taxon>Lasiodiplodia</taxon>
    </lineage>
</organism>
<comment type="caution">
    <text evidence="2">The sequence shown here is derived from an EMBL/GenBank/DDBJ whole genome shotgun (WGS) entry which is preliminary data.</text>
</comment>
<dbReference type="InterPro" id="IPR029063">
    <property type="entry name" value="SAM-dependent_MTases_sf"/>
</dbReference>